<accession>A0A166C943</accession>
<sequence length="707" mass="81949">MDSLTFSLLPAINISYAKKDIVYDVYHRPLWDWVLGLLDNPHLINEFPWTGEDWWTTQSKLPEGAIPLALILYATRLSSFGTAKAYPVVANGIGGGEVVGWLPIVEDIASERGKKNWVLHRNIVWHETFRKILKMIRKYSKIGFSHSCANAIVRWLWPFILILSADYEEQCVMDPIRGLKCNFPCPKCEVPKANLLDYKTKYMARTSKAIHQYLEEANVVRGNAREAILKAHGLRNVQNVFYEVRYTDPLRVLYPDRLHIDHGGLFPHHLWFDMRLHIQGMGRKALEKVDKQLRQLPRWRGLYHFDAVMHMTFTDGSKYEDLSKVIIFALHNVVTETACPLGYLLLKCLRSYLEVDMYWGFEVHLRHTIMAGRKAVTDFGDHLERYIAATKGTDFDGKDWGKIIKLHLWQHIFDEIEAKGVSRNGNTKPNEKLHGPLKKHFLWRSNFKNVAPQILRAEHISRVARLMREDLQDYDAMNLPDPDMPDDFEDDSSTTHVHLGAAQKPQTLTQLSIVHAKDDAFAKITVRKLGRFFESNLPVDHLPRSSNKIAIVDEKITEYRYLKVNFTSTVDWRMMTDHLRRNPSFYNELREDCVIFQADEQSIAFAKLLFVFKCSINNDRGPYSLALVQPYDTSIPRAERPSSDEDLGLIRVRAQRRSKSRLIFVDSIIRGAMLVSTYDEDIYDEHFVVDIVDTDMFLRLKGWSASR</sequence>
<dbReference type="AlphaFoldDB" id="A0A166C943"/>
<dbReference type="InterPro" id="IPR041078">
    <property type="entry name" value="Plavaka"/>
</dbReference>
<dbReference type="OrthoDB" id="3239511at2759"/>
<gene>
    <name evidence="1" type="ORF">FIBSPDRAFT_913092</name>
</gene>
<dbReference type="Pfam" id="PF18759">
    <property type="entry name" value="Plavaka"/>
    <property type="match status" value="1"/>
</dbReference>
<proteinExistence type="predicted"/>
<dbReference type="EMBL" id="KV417633">
    <property type="protein sequence ID" value="KZP13413.1"/>
    <property type="molecule type" value="Genomic_DNA"/>
</dbReference>
<organism evidence="1 2">
    <name type="scientific">Athelia psychrophila</name>
    <dbReference type="NCBI Taxonomy" id="1759441"/>
    <lineage>
        <taxon>Eukaryota</taxon>
        <taxon>Fungi</taxon>
        <taxon>Dikarya</taxon>
        <taxon>Basidiomycota</taxon>
        <taxon>Agaricomycotina</taxon>
        <taxon>Agaricomycetes</taxon>
        <taxon>Agaricomycetidae</taxon>
        <taxon>Atheliales</taxon>
        <taxon>Atheliaceae</taxon>
        <taxon>Athelia</taxon>
    </lineage>
</organism>
<dbReference type="Proteomes" id="UP000076532">
    <property type="component" value="Unassembled WGS sequence"/>
</dbReference>
<evidence type="ECO:0000313" key="2">
    <source>
        <dbReference type="Proteomes" id="UP000076532"/>
    </source>
</evidence>
<protein>
    <submittedName>
        <fullName evidence="1">Uncharacterized protein</fullName>
    </submittedName>
</protein>
<evidence type="ECO:0000313" key="1">
    <source>
        <dbReference type="EMBL" id="KZP13413.1"/>
    </source>
</evidence>
<keyword evidence="2" id="KW-1185">Reference proteome</keyword>
<reference evidence="1 2" key="1">
    <citation type="journal article" date="2016" name="Mol. Biol. Evol.">
        <title>Comparative Genomics of Early-Diverging Mushroom-Forming Fungi Provides Insights into the Origins of Lignocellulose Decay Capabilities.</title>
        <authorList>
            <person name="Nagy L.G."/>
            <person name="Riley R."/>
            <person name="Tritt A."/>
            <person name="Adam C."/>
            <person name="Daum C."/>
            <person name="Floudas D."/>
            <person name="Sun H."/>
            <person name="Yadav J.S."/>
            <person name="Pangilinan J."/>
            <person name="Larsson K.H."/>
            <person name="Matsuura K."/>
            <person name="Barry K."/>
            <person name="Labutti K."/>
            <person name="Kuo R."/>
            <person name="Ohm R.A."/>
            <person name="Bhattacharya S.S."/>
            <person name="Shirouzu T."/>
            <person name="Yoshinaga Y."/>
            <person name="Martin F.M."/>
            <person name="Grigoriev I.V."/>
            <person name="Hibbett D.S."/>
        </authorList>
    </citation>
    <scope>NUCLEOTIDE SEQUENCE [LARGE SCALE GENOMIC DNA]</scope>
    <source>
        <strain evidence="1 2">CBS 109695</strain>
    </source>
</reference>
<name>A0A166C943_9AGAM</name>